<protein>
    <recommendedName>
        <fullName evidence="6">Glutaredoxin</fullName>
    </recommendedName>
</protein>
<dbReference type="GO" id="GO:0034599">
    <property type="term" value="P:cellular response to oxidative stress"/>
    <property type="evidence" value="ECO:0007669"/>
    <property type="project" value="TreeGrafter"/>
</dbReference>
<dbReference type="InterPro" id="IPR011900">
    <property type="entry name" value="GRX_bact"/>
</dbReference>
<dbReference type="PRINTS" id="PR00160">
    <property type="entry name" value="GLUTAREDOXIN"/>
</dbReference>
<dbReference type="AlphaFoldDB" id="E7S0C4"/>
<dbReference type="PROSITE" id="PS51354">
    <property type="entry name" value="GLUTAREDOXIN_2"/>
    <property type="match status" value="1"/>
</dbReference>
<dbReference type="GO" id="GO:0015038">
    <property type="term" value="F:glutathione disulfide oxidoreductase activity"/>
    <property type="evidence" value="ECO:0007669"/>
    <property type="project" value="UniProtKB-UniRule"/>
</dbReference>
<evidence type="ECO:0000259" key="7">
    <source>
        <dbReference type="Pfam" id="PF00462"/>
    </source>
</evidence>
<dbReference type="Pfam" id="PF00462">
    <property type="entry name" value="Glutaredoxin"/>
    <property type="match status" value="1"/>
</dbReference>
<evidence type="ECO:0000256" key="4">
    <source>
        <dbReference type="ARBA" id="ARBA00023157"/>
    </source>
</evidence>
<keyword evidence="2 6" id="KW-0813">Transport</keyword>
<dbReference type="STRING" id="887898.HMPREF0551_2388"/>
<keyword evidence="3 6" id="KW-0249">Electron transport</keyword>
<gene>
    <name evidence="8" type="primary">grxC</name>
    <name evidence="8" type="ORF">HMPREF0551_2388</name>
</gene>
<dbReference type="InterPro" id="IPR014025">
    <property type="entry name" value="Glutaredoxin_subgr"/>
</dbReference>
<dbReference type="Gene3D" id="3.40.30.10">
    <property type="entry name" value="Glutaredoxin"/>
    <property type="match status" value="1"/>
</dbReference>
<evidence type="ECO:0000256" key="1">
    <source>
        <dbReference type="ARBA" id="ARBA00007787"/>
    </source>
</evidence>
<dbReference type="SUPFAM" id="SSF52833">
    <property type="entry name" value="Thioredoxin-like"/>
    <property type="match status" value="1"/>
</dbReference>
<dbReference type="PROSITE" id="PS00195">
    <property type="entry name" value="GLUTAREDOXIN_1"/>
    <property type="match status" value="1"/>
</dbReference>
<comment type="caution">
    <text evidence="8">The sequence shown here is derived from an EMBL/GenBank/DDBJ whole genome shotgun (WGS) entry which is preliminary data.</text>
</comment>
<dbReference type="InterPro" id="IPR002109">
    <property type="entry name" value="Glutaredoxin"/>
</dbReference>
<evidence type="ECO:0000313" key="8">
    <source>
        <dbReference type="EMBL" id="EFV94273.1"/>
    </source>
</evidence>
<comment type="similarity">
    <text evidence="1 6">Belongs to the glutaredoxin family.</text>
</comment>
<evidence type="ECO:0000256" key="5">
    <source>
        <dbReference type="ARBA" id="ARBA00023284"/>
    </source>
</evidence>
<dbReference type="eggNOG" id="COG0695">
    <property type="taxonomic scope" value="Bacteria"/>
</dbReference>
<keyword evidence="9" id="KW-1185">Reference proteome</keyword>
<organism evidence="8 9">
    <name type="scientific">Lautropia mirabilis ATCC 51599</name>
    <dbReference type="NCBI Taxonomy" id="887898"/>
    <lineage>
        <taxon>Bacteria</taxon>
        <taxon>Pseudomonadati</taxon>
        <taxon>Pseudomonadota</taxon>
        <taxon>Betaproteobacteria</taxon>
        <taxon>Burkholderiales</taxon>
        <taxon>Burkholderiaceae</taxon>
        <taxon>Lautropia</taxon>
    </lineage>
</organism>
<proteinExistence type="inferred from homology"/>
<reference evidence="8 9" key="1">
    <citation type="submission" date="2010-12" db="EMBL/GenBank/DDBJ databases">
        <authorList>
            <person name="Muzny D."/>
            <person name="Qin X."/>
            <person name="Deng J."/>
            <person name="Jiang H."/>
            <person name="Liu Y."/>
            <person name="Qu J."/>
            <person name="Song X.-Z."/>
            <person name="Zhang L."/>
            <person name="Thornton R."/>
            <person name="Coyle M."/>
            <person name="Francisco L."/>
            <person name="Jackson L."/>
            <person name="Javaid M."/>
            <person name="Korchina V."/>
            <person name="Kovar C."/>
            <person name="Mata R."/>
            <person name="Mathew T."/>
            <person name="Ngo R."/>
            <person name="Nguyen L."/>
            <person name="Nguyen N."/>
            <person name="Okwuonu G."/>
            <person name="Ongeri F."/>
            <person name="Pham C."/>
            <person name="Simmons D."/>
            <person name="Wilczek-Boney K."/>
            <person name="Hale W."/>
            <person name="Jakkamsetti A."/>
            <person name="Pham P."/>
            <person name="Ruth R."/>
            <person name="San Lucas F."/>
            <person name="Warren J."/>
            <person name="Zhang J."/>
            <person name="Zhao Z."/>
            <person name="Zhou C."/>
            <person name="Zhu D."/>
            <person name="Lee S."/>
            <person name="Bess C."/>
            <person name="Blankenburg K."/>
            <person name="Forbes L."/>
            <person name="Fu Q."/>
            <person name="Gubbala S."/>
            <person name="Hirani K."/>
            <person name="Jayaseelan J.C."/>
            <person name="Lara F."/>
            <person name="Munidasa M."/>
            <person name="Palculict T."/>
            <person name="Patil S."/>
            <person name="Pu L.-L."/>
            <person name="Saada N."/>
            <person name="Tang L."/>
            <person name="Weissenberger G."/>
            <person name="Zhu Y."/>
            <person name="Hemphill L."/>
            <person name="Shang Y."/>
            <person name="Youmans B."/>
            <person name="Ayvaz T."/>
            <person name="Ross M."/>
            <person name="Santibanez J."/>
            <person name="Aqrawi P."/>
            <person name="Gross S."/>
            <person name="Joshi V."/>
            <person name="Fowler G."/>
            <person name="Nazareth L."/>
            <person name="Reid J."/>
            <person name="Worley K."/>
            <person name="Petrosino J."/>
            <person name="Highlander S."/>
            <person name="Gibbs R."/>
        </authorList>
    </citation>
    <scope>NUCLEOTIDE SEQUENCE [LARGE SCALE GENOMIC DNA]</scope>
    <source>
        <strain evidence="8 9">ATCC 51599</strain>
    </source>
</reference>
<dbReference type="InterPro" id="IPR036249">
    <property type="entry name" value="Thioredoxin-like_sf"/>
</dbReference>
<dbReference type="PANTHER" id="PTHR45694">
    <property type="entry name" value="GLUTAREDOXIN 2"/>
    <property type="match status" value="1"/>
</dbReference>
<sequence length="86" mass="9604">MAAHVVMYAKRTCPYCHRAERLLRERGVNDLELIFIDQDPSRRPEMIERANGRTTVPQIFIGGQHVGGSDDLAALDRAGKLSPMLA</sequence>
<feature type="domain" description="Glutaredoxin" evidence="7">
    <location>
        <begin position="5"/>
        <end position="66"/>
    </location>
</feature>
<dbReference type="InterPro" id="IPR011767">
    <property type="entry name" value="GLR_AS"/>
</dbReference>
<dbReference type="GO" id="GO:0005737">
    <property type="term" value="C:cytoplasm"/>
    <property type="evidence" value="ECO:0007669"/>
    <property type="project" value="TreeGrafter"/>
</dbReference>
<keyword evidence="4" id="KW-1015">Disulfide bond</keyword>
<comment type="function">
    <text evidence="6">Has a glutathione-disulfide oxidoreductase activity in the presence of NADPH and glutathione reductase. Reduces low molecular weight disulfides and proteins.</text>
</comment>
<evidence type="ECO:0000313" key="9">
    <source>
        <dbReference type="Proteomes" id="UP000011021"/>
    </source>
</evidence>
<dbReference type="GO" id="GO:0045454">
    <property type="term" value="P:cell redox homeostasis"/>
    <property type="evidence" value="ECO:0007669"/>
    <property type="project" value="InterPro"/>
</dbReference>
<dbReference type="EMBL" id="AEQP01000022">
    <property type="protein sequence ID" value="EFV94273.1"/>
    <property type="molecule type" value="Genomic_DNA"/>
</dbReference>
<evidence type="ECO:0000256" key="6">
    <source>
        <dbReference type="RuleBase" id="RU364065"/>
    </source>
</evidence>
<keyword evidence="5 6" id="KW-0676">Redox-active center</keyword>
<dbReference type="Proteomes" id="UP000011021">
    <property type="component" value="Unassembled WGS sequence"/>
</dbReference>
<dbReference type="RefSeq" id="WP_005674825.1">
    <property type="nucleotide sequence ID" value="NZ_CP146288.1"/>
</dbReference>
<name>E7S0C4_9BURK</name>
<dbReference type="PANTHER" id="PTHR45694:SF18">
    <property type="entry name" value="GLUTAREDOXIN-1-RELATED"/>
    <property type="match status" value="1"/>
</dbReference>
<dbReference type="HOGENOM" id="CLU_026126_7_3_4"/>
<keyword evidence="6" id="KW-0963">Cytoplasm</keyword>
<accession>E7S0C4</accession>
<dbReference type="NCBIfam" id="TIGR02181">
    <property type="entry name" value="GRX_bact"/>
    <property type="match status" value="1"/>
</dbReference>
<evidence type="ECO:0000256" key="3">
    <source>
        <dbReference type="ARBA" id="ARBA00022982"/>
    </source>
</evidence>
<dbReference type="CDD" id="cd03418">
    <property type="entry name" value="GRX_GRXb_1_3_like"/>
    <property type="match status" value="1"/>
</dbReference>
<evidence type="ECO:0000256" key="2">
    <source>
        <dbReference type="ARBA" id="ARBA00022448"/>
    </source>
</evidence>